<reference evidence="6 7" key="1">
    <citation type="journal article" date="2018" name="Mol. Biol. Evol.">
        <title>Broad Genomic Sampling Reveals a Smut Pathogenic Ancestry of the Fungal Clade Ustilaginomycotina.</title>
        <authorList>
            <person name="Kijpornyongpan T."/>
            <person name="Mondo S.J."/>
            <person name="Barry K."/>
            <person name="Sandor L."/>
            <person name="Lee J."/>
            <person name="Lipzen A."/>
            <person name="Pangilinan J."/>
            <person name="LaButti K."/>
            <person name="Hainaut M."/>
            <person name="Henrissat B."/>
            <person name="Grigoriev I.V."/>
            <person name="Spatafora J.W."/>
            <person name="Aime M.C."/>
        </authorList>
    </citation>
    <scope>NUCLEOTIDE SEQUENCE [LARGE SCALE GENOMIC DNA]</scope>
    <source>
        <strain evidence="6 7">MCA 4198</strain>
    </source>
</reference>
<evidence type="ECO:0000313" key="7">
    <source>
        <dbReference type="Proteomes" id="UP000245768"/>
    </source>
</evidence>
<feature type="compositionally biased region" description="Low complexity" evidence="4">
    <location>
        <begin position="28"/>
        <end position="42"/>
    </location>
</feature>
<dbReference type="FunCoup" id="A0A316YNU7">
    <property type="interactions" value="767"/>
</dbReference>
<feature type="compositionally biased region" description="Acidic residues" evidence="4">
    <location>
        <begin position="45"/>
        <end position="55"/>
    </location>
</feature>
<feature type="compositionally biased region" description="Low complexity" evidence="4">
    <location>
        <begin position="106"/>
        <end position="120"/>
    </location>
</feature>
<dbReference type="InterPro" id="IPR045243">
    <property type="entry name" value="Rna14-like"/>
</dbReference>
<feature type="compositionally biased region" description="Polar residues" evidence="4">
    <location>
        <begin position="123"/>
        <end position="137"/>
    </location>
</feature>
<dbReference type="SUPFAM" id="SSF48452">
    <property type="entry name" value="TPR-like"/>
    <property type="match status" value="2"/>
</dbReference>
<dbReference type="SMART" id="SM00386">
    <property type="entry name" value="HAT"/>
    <property type="match status" value="7"/>
</dbReference>
<gene>
    <name evidence="6" type="ORF">FA10DRAFT_267263</name>
</gene>
<evidence type="ECO:0000256" key="3">
    <source>
        <dbReference type="RuleBase" id="RU369035"/>
    </source>
</evidence>
<keyword evidence="2 3" id="KW-0539">Nucleus</keyword>
<evidence type="ECO:0000256" key="4">
    <source>
        <dbReference type="SAM" id="MobiDB-lite"/>
    </source>
</evidence>
<feature type="region of interest" description="Disordered" evidence="4">
    <location>
        <begin position="1"/>
        <end position="148"/>
    </location>
</feature>
<evidence type="ECO:0000256" key="1">
    <source>
        <dbReference type="ARBA" id="ARBA00022737"/>
    </source>
</evidence>
<comment type="subcellular location">
    <subcellularLocation>
        <location evidence="3">Nucleus</location>
    </subcellularLocation>
    <subcellularLocation>
        <location evidence="3">Cytoplasm</location>
    </subcellularLocation>
    <text evidence="3">Nucleus and/or cytoplasm.</text>
</comment>
<dbReference type="Proteomes" id="UP000245768">
    <property type="component" value="Unassembled WGS sequence"/>
</dbReference>
<dbReference type="PANTHER" id="PTHR19980">
    <property type="entry name" value="RNA CLEAVAGE STIMULATION FACTOR"/>
    <property type="match status" value="1"/>
</dbReference>
<dbReference type="InterPro" id="IPR011990">
    <property type="entry name" value="TPR-like_helical_dom_sf"/>
</dbReference>
<dbReference type="GeneID" id="37043754"/>
<feature type="compositionally biased region" description="Low complexity" evidence="4">
    <location>
        <begin position="824"/>
        <end position="834"/>
    </location>
</feature>
<dbReference type="InterPro" id="IPR003107">
    <property type="entry name" value="HAT"/>
</dbReference>
<dbReference type="InParanoid" id="A0A316YNU7"/>
<dbReference type="STRING" id="215250.A0A316YNU7"/>
<feature type="compositionally biased region" description="Basic residues" evidence="4">
    <location>
        <begin position="983"/>
        <end position="996"/>
    </location>
</feature>
<dbReference type="Pfam" id="PF05843">
    <property type="entry name" value="Suf"/>
    <property type="match status" value="1"/>
</dbReference>
<feature type="compositionally biased region" description="Polar residues" evidence="4">
    <location>
        <begin position="1"/>
        <end position="14"/>
    </location>
</feature>
<name>A0A316YNU7_9BASI</name>
<protein>
    <recommendedName>
        <fullName evidence="3">mRNA 3'-end-processing protein RNA14</fullName>
    </recommendedName>
</protein>
<feature type="region of interest" description="Disordered" evidence="4">
    <location>
        <begin position="164"/>
        <end position="186"/>
    </location>
</feature>
<keyword evidence="1" id="KW-0677">Repeat</keyword>
<keyword evidence="3" id="KW-0507">mRNA processing</keyword>
<dbReference type="Gene3D" id="1.25.40.1040">
    <property type="match status" value="2"/>
</dbReference>
<proteinExistence type="predicted"/>
<evidence type="ECO:0000259" key="5">
    <source>
        <dbReference type="Pfam" id="PF05843"/>
    </source>
</evidence>
<feature type="region of interest" description="Disordered" evidence="4">
    <location>
        <begin position="967"/>
        <end position="996"/>
    </location>
</feature>
<feature type="compositionally biased region" description="Acidic residues" evidence="4">
    <location>
        <begin position="591"/>
        <end position="600"/>
    </location>
</feature>
<feature type="region of interest" description="Disordered" evidence="4">
    <location>
        <begin position="579"/>
        <end position="623"/>
    </location>
</feature>
<evidence type="ECO:0000256" key="2">
    <source>
        <dbReference type="ARBA" id="ARBA00023242"/>
    </source>
</evidence>
<dbReference type="RefSeq" id="XP_025378030.1">
    <property type="nucleotide sequence ID" value="XM_025521838.1"/>
</dbReference>
<dbReference type="AlphaFoldDB" id="A0A316YNU7"/>
<dbReference type="PANTHER" id="PTHR19980:SF0">
    <property type="entry name" value="CLEAVAGE STIMULATION FACTOR SUBUNIT 3"/>
    <property type="match status" value="1"/>
</dbReference>
<dbReference type="GO" id="GO:0180010">
    <property type="term" value="P:co-transcriptional mRNA 3'-end processing, cleavage and polyadenylation pathway"/>
    <property type="evidence" value="ECO:0007669"/>
    <property type="project" value="UniProtKB-UniRule"/>
</dbReference>
<dbReference type="GO" id="GO:0003729">
    <property type="term" value="F:mRNA binding"/>
    <property type="evidence" value="ECO:0007669"/>
    <property type="project" value="TreeGrafter"/>
</dbReference>
<feature type="region of interest" description="Disordered" evidence="4">
    <location>
        <begin position="822"/>
        <end position="922"/>
    </location>
</feature>
<feature type="compositionally biased region" description="Pro residues" evidence="4">
    <location>
        <begin position="895"/>
        <end position="921"/>
    </location>
</feature>
<dbReference type="InterPro" id="IPR008847">
    <property type="entry name" value="Suf"/>
</dbReference>
<feature type="domain" description="Suppressor of forked" evidence="5">
    <location>
        <begin position="190"/>
        <end position="794"/>
    </location>
</feature>
<feature type="compositionally biased region" description="Basic and acidic residues" evidence="4">
    <location>
        <begin position="579"/>
        <end position="590"/>
    </location>
</feature>
<accession>A0A316YNU7</accession>
<dbReference type="EMBL" id="KZ819636">
    <property type="protein sequence ID" value="PWN90832.1"/>
    <property type="molecule type" value="Genomic_DNA"/>
</dbReference>
<dbReference type="GO" id="GO:0005634">
    <property type="term" value="C:nucleus"/>
    <property type="evidence" value="ECO:0007669"/>
    <property type="project" value="UniProtKB-SubCell"/>
</dbReference>
<dbReference type="OrthoDB" id="26282at2759"/>
<feature type="compositionally biased region" description="Basic and acidic residues" evidence="4">
    <location>
        <begin position="601"/>
        <end position="623"/>
    </location>
</feature>
<keyword evidence="7" id="KW-1185">Reference proteome</keyword>
<sequence length="996" mass="111765">MDRNQVDASQSTGLTEAGKVPEGEEVGQEVQGQPQQQGQQPSESREEEQEGEEQESATVFMPSSPRVEADEPESGIAEAVDGQNGNQDGNAKVGGTETPPVAQALSTSPQPQQQAKASATVPKEQSSMKADLSSTADPTKAAASVAPPTLAAETSATAKAPAPYDFSTSVNGLQAAPTSSLRDGPEEYRASLRARIERERRDGDAWLALIEEASSRADLEGIRKIYEDFFVVFPNAARQWQDYASLELSHSEFSNVENIFTRCLRSTPSTELWRLYLSYTRRVNPVPPSSGGPGGNDERERVRKVIEGAYEFALKFIGQSRDAGEVWKEYIAFLKERETNNQWEAGQKMDDVRRTYQRAIAVPLSNVEQIWREYDAYENGLNRVTAKKFLAERSPAYMTARTVFREMKTLTDNLYRPVLAKVPCFAAAPKTMPLVTPDTIVQDRAQFDEWKRYLQWEESNPLQLEDAQVLYARVSMAYRKATMHMRFFPEVWYMAANHSASVGRLDEAASLLQQGMEACTGSFLLHFAFIEQAEAREQTTECGAIFTSLVDWVHAQIHGLEDALEEAIKAIDVEGERYKAETEARRRDEGASDEIEGEEREEVRKMEEERERRRNEERERVKPTVEELKESAALVWIKYMHFVRRTEGLRACRSIFGRARKSPLCTWQVFEANALMEYHCSKDVKVATKVFELALKSYGGDEAFVVRYLDFLISINDDNNARALFERTVHNFSPERARPIWERWYQFEYTFGDHASIAKIDARLKEIYPEEPPIDRFVERSRYMDIDVVSSRDLGYQPMLEGSNAAERAVAASRDMGARMEYASSSLPSTQLQPPTGPAADNYPASTSGPPLKRVRFNREGGSPTPPPPSGPSADAGDRRRQPAGFRRSASPPSRFVPPPREGNQPTPPQNHAPVRGPPPQQSVYLEIPEVVLHFMSILPMTAAFDGPRFQPEDIVECLVRSNLPMASGGFPQQQGNLPRPMRGGRRGGVRGGRRF</sequence>
<dbReference type="GO" id="GO:0005737">
    <property type="term" value="C:cytoplasm"/>
    <property type="evidence" value="ECO:0007669"/>
    <property type="project" value="UniProtKB-SubCell"/>
</dbReference>
<organism evidence="6 7">
    <name type="scientific">Acaromyces ingoldii</name>
    <dbReference type="NCBI Taxonomy" id="215250"/>
    <lineage>
        <taxon>Eukaryota</taxon>
        <taxon>Fungi</taxon>
        <taxon>Dikarya</taxon>
        <taxon>Basidiomycota</taxon>
        <taxon>Ustilaginomycotina</taxon>
        <taxon>Exobasidiomycetes</taxon>
        <taxon>Exobasidiales</taxon>
        <taxon>Cryptobasidiaceae</taxon>
        <taxon>Acaromyces</taxon>
    </lineage>
</organism>
<keyword evidence="3" id="KW-0963">Cytoplasm</keyword>
<comment type="function">
    <text evidence="3">Component of the cleavage factor IA (CFIA) complex, which is involved in the endonucleolytic cleavage during polyadenylation-dependent pre-mRNA 3'-end formation.</text>
</comment>
<feature type="compositionally biased region" description="Polar residues" evidence="4">
    <location>
        <begin position="166"/>
        <end position="181"/>
    </location>
</feature>
<evidence type="ECO:0000313" key="6">
    <source>
        <dbReference type="EMBL" id="PWN90832.1"/>
    </source>
</evidence>